<evidence type="ECO:0000313" key="1">
    <source>
        <dbReference type="EMBL" id="QIV94110.1"/>
    </source>
</evidence>
<dbReference type="Pfam" id="PF07103">
    <property type="entry name" value="DUF1365"/>
    <property type="match status" value="1"/>
</dbReference>
<dbReference type="PANTHER" id="PTHR33973">
    <property type="entry name" value="OS07G0153300 PROTEIN"/>
    <property type="match status" value="1"/>
</dbReference>
<dbReference type="PANTHER" id="PTHR33973:SF4">
    <property type="entry name" value="OS07G0153300 PROTEIN"/>
    <property type="match status" value="1"/>
</dbReference>
<dbReference type="EMBL" id="CP038017">
    <property type="protein sequence ID" value="QIV94110.1"/>
    <property type="molecule type" value="Genomic_DNA"/>
</dbReference>
<dbReference type="Proteomes" id="UP000503320">
    <property type="component" value="Chromosome"/>
</dbReference>
<accession>A0A6M3HSQ3</accession>
<gene>
    <name evidence="1" type="ORF">E3E15_01565</name>
</gene>
<dbReference type="KEGG" id="afri:E3E15_01565"/>
<name>A0A6M3HSQ3_9GAMM</name>
<proteinExistence type="predicted"/>
<sequence length="259" mass="30986">MVKNFVLSSKIFHKRHHPKQNSFCYNAYYVVLDMLDIDKNKLKIFSINKFNLYSFYDKDHGYRNKKDSLDWIANLLQKYKLNYDDTRLLTMPRVLGYLFNPVSFWLCYNNEKLIAVVAEVNNTFGQTHSYICHKNGMQITKDSWFEAQKEFHVSPFYQREGFYRFNFFINLKNNSKNQITINYYNNDKLQLSTQITAVTKTFSSSNLFKEFLRSPLLTFKVIFLIHYQALKILLKQIKYVSKPVQINNKITEAKYINKI</sequence>
<reference evidence="1 2" key="1">
    <citation type="submission" date="2019-03" db="EMBL/GenBank/DDBJ databases">
        <title>Complete Genome Sequence of Allofrancisella frigidaquae Strain SYSU 10HL1970 Isolated from Water-Cooling Systems in China.</title>
        <authorList>
            <person name="Ohrman C."/>
            <person name="Uneklint I."/>
            <person name="Sjodin A."/>
        </authorList>
    </citation>
    <scope>NUCLEOTIDE SEQUENCE [LARGE SCALE GENOMIC DNA]</scope>
    <source>
        <strain evidence="1 2">SYSU 10HL1970</strain>
    </source>
</reference>
<evidence type="ECO:0000313" key="2">
    <source>
        <dbReference type="Proteomes" id="UP000503320"/>
    </source>
</evidence>
<dbReference type="RefSeq" id="WP_172106337.1">
    <property type="nucleotide sequence ID" value="NZ_CP038017.1"/>
</dbReference>
<protein>
    <submittedName>
        <fullName evidence="1">DUF1365 domain-containing protein</fullName>
    </submittedName>
</protein>
<organism evidence="1 2">
    <name type="scientific">Allofrancisella frigidaquae</name>
    <dbReference type="NCBI Taxonomy" id="1085644"/>
    <lineage>
        <taxon>Bacteria</taxon>
        <taxon>Pseudomonadati</taxon>
        <taxon>Pseudomonadota</taxon>
        <taxon>Gammaproteobacteria</taxon>
        <taxon>Thiotrichales</taxon>
        <taxon>Francisellaceae</taxon>
        <taxon>Allofrancisella</taxon>
    </lineage>
</organism>
<keyword evidence="2" id="KW-1185">Reference proteome</keyword>
<dbReference type="InterPro" id="IPR010775">
    <property type="entry name" value="DUF1365"/>
</dbReference>
<dbReference type="AlphaFoldDB" id="A0A6M3HSQ3"/>